<dbReference type="SUPFAM" id="SSF46785">
    <property type="entry name" value="Winged helix' DNA-binding domain"/>
    <property type="match status" value="1"/>
</dbReference>
<evidence type="ECO:0000259" key="5">
    <source>
        <dbReference type="Pfam" id="PF04198"/>
    </source>
</evidence>
<evidence type="ECO:0000256" key="1">
    <source>
        <dbReference type="ARBA" id="ARBA00010466"/>
    </source>
</evidence>
<evidence type="ECO:0000259" key="6">
    <source>
        <dbReference type="Pfam" id="PF13545"/>
    </source>
</evidence>
<dbReference type="InterPro" id="IPR037171">
    <property type="entry name" value="NagB/RpiA_transferase-like"/>
</dbReference>
<reference evidence="7 8" key="1">
    <citation type="submission" date="2018-06" db="EMBL/GenBank/DDBJ databases">
        <authorList>
            <person name="Strepis N."/>
        </authorList>
    </citation>
    <scope>NUCLEOTIDE SEQUENCE [LARGE SCALE GENOMIC DNA]</scope>
    <source>
        <strain evidence="7">LUCI</strain>
    </source>
</reference>
<accession>A0A498REB5</accession>
<feature type="domain" description="Sugar-binding" evidence="5">
    <location>
        <begin position="60"/>
        <end position="308"/>
    </location>
</feature>
<dbReference type="InterPro" id="IPR036390">
    <property type="entry name" value="WH_DNA-bd_sf"/>
</dbReference>
<dbReference type="OrthoDB" id="58802at2"/>
<dbReference type="InterPro" id="IPR007324">
    <property type="entry name" value="Sugar-bd_dom_put"/>
</dbReference>
<evidence type="ECO:0000313" key="7">
    <source>
        <dbReference type="EMBL" id="VBB09831.1"/>
    </source>
</evidence>
<dbReference type="GO" id="GO:0003677">
    <property type="term" value="F:DNA binding"/>
    <property type="evidence" value="ECO:0007669"/>
    <property type="project" value="UniProtKB-KW"/>
</dbReference>
<dbReference type="Gene3D" id="1.10.10.60">
    <property type="entry name" value="Homeodomain-like"/>
    <property type="match status" value="1"/>
</dbReference>
<dbReference type="InterPro" id="IPR012318">
    <property type="entry name" value="HTH_CRP"/>
</dbReference>
<dbReference type="PANTHER" id="PTHR34294">
    <property type="entry name" value="TRANSCRIPTIONAL REGULATOR-RELATED"/>
    <property type="match status" value="1"/>
</dbReference>
<dbReference type="EMBL" id="UPPP01000134">
    <property type="protein sequence ID" value="VBB09831.1"/>
    <property type="molecule type" value="Genomic_DNA"/>
</dbReference>
<keyword evidence="4" id="KW-0804">Transcription</keyword>
<evidence type="ECO:0000256" key="2">
    <source>
        <dbReference type="ARBA" id="ARBA00023015"/>
    </source>
</evidence>
<proteinExistence type="inferred from homology"/>
<name>A0A498REB5_9FIRM</name>
<dbReference type="AlphaFoldDB" id="A0A498REB5"/>
<dbReference type="InterPro" id="IPR051054">
    <property type="entry name" value="SorC_transcr_regulators"/>
</dbReference>
<dbReference type="Pfam" id="PF13545">
    <property type="entry name" value="HTH_Crp_2"/>
    <property type="match status" value="1"/>
</dbReference>
<evidence type="ECO:0000256" key="4">
    <source>
        <dbReference type="ARBA" id="ARBA00023163"/>
    </source>
</evidence>
<keyword evidence="8" id="KW-1185">Reference proteome</keyword>
<dbReference type="PANTHER" id="PTHR34294:SF1">
    <property type="entry name" value="TRANSCRIPTIONAL REGULATOR LSRR"/>
    <property type="match status" value="1"/>
</dbReference>
<dbReference type="Gene3D" id="3.40.50.1360">
    <property type="match status" value="1"/>
</dbReference>
<sequence length="315" mass="35207">MSEELEILCEVARLYYENNLTQNEIAKSVHTSRSTVSRLLQEARDKGLVEIIIHYPWDRSPQLEQDFLQRFGLNDVRIMDSRNRKDDDVLKGVCLLAARYIQGSLKENSTLGISWGRTMYHTVQMMRPAEKTPIRVIQLFGAANSPNRLTDGPDLVRQLANMYNGECYYIHAPLLVENVQARRALLQDQHIQETLRLAQQADIALTGIGSLEAASTISYLTSQAAEELRRLGSAGHICAQHYDIHGRVLATDIHKCLIGITLDSLRKIRQVVGVASGDAKAGAILGALRGKHVNTLITDDLTARKVLALDSEKDR</sequence>
<feature type="domain" description="HTH crp-type" evidence="6">
    <location>
        <begin position="19"/>
        <end position="50"/>
    </location>
</feature>
<evidence type="ECO:0008006" key="9">
    <source>
        <dbReference type="Google" id="ProtNLM"/>
    </source>
</evidence>
<dbReference type="GO" id="GO:0030246">
    <property type="term" value="F:carbohydrate binding"/>
    <property type="evidence" value="ECO:0007669"/>
    <property type="project" value="InterPro"/>
</dbReference>
<dbReference type="SUPFAM" id="SSF100950">
    <property type="entry name" value="NagB/RpiA/CoA transferase-like"/>
    <property type="match status" value="1"/>
</dbReference>
<dbReference type="RefSeq" id="WP_122630681.1">
    <property type="nucleotide sequence ID" value="NZ_UPPP01000134.1"/>
</dbReference>
<organism evidence="7 8">
    <name type="scientific">Lucifera butyrica</name>
    <dbReference type="NCBI Taxonomy" id="1351585"/>
    <lineage>
        <taxon>Bacteria</taxon>
        <taxon>Bacillati</taxon>
        <taxon>Bacillota</taxon>
        <taxon>Negativicutes</taxon>
        <taxon>Veillonellales</taxon>
        <taxon>Veillonellaceae</taxon>
        <taxon>Lucifera</taxon>
    </lineage>
</organism>
<evidence type="ECO:0000313" key="8">
    <source>
        <dbReference type="Proteomes" id="UP000277811"/>
    </source>
</evidence>
<dbReference type="Proteomes" id="UP000277811">
    <property type="component" value="Unassembled WGS sequence"/>
</dbReference>
<protein>
    <recommendedName>
        <fullName evidence="9">Rna polymerase sigma factor region 3/4</fullName>
    </recommendedName>
</protein>
<dbReference type="Pfam" id="PF04198">
    <property type="entry name" value="Sugar-bind"/>
    <property type="match status" value="1"/>
</dbReference>
<keyword evidence="2" id="KW-0805">Transcription regulation</keyword>
<comment type="similarity">
    <text evidence="1">Belongs to the SorC transcriptional regulatory family.</text>
</comment>
<dbReference type="GO" id="GO:0006355">
    <property type="term" value="P:regulation of DNA-templated transcription"/>
    <property type="evidence" value="ECO:0007669"/>
    <property type="project" value="InterPro"/>
</dbReference>
<evidence type="ECO:0000256" key="3">
    <source>
        <dbReference type="ARBA" id="ARBA00023125"/>
    </source>
</evidence>
<keyword evidence="3" id="KW-0238">DNA-binding</keyword>
<gene>
    <name evidence="7" type="ORF">LUCI_5129</name>
</gene>